<keyword evidence="2" id="KW-0677">Repeat</keyword>
<sequence>MMPLSQSDLTKAQTLFKAYDKNGDQRIDMEELKALLIELGQSFENASLTEYFNEVDTNGDGVLNMKEFLVVFQHLYSKNGL</sequence>
<dbReference type="InterPro" id="IPR011992">
    <property type="entry name" value="EF-hand-dom_pair"/>
</dbReference>
<accession>A0A9P6FTV2</accession>
<dbReference type="PANTHER" id="PTHR13025">
    <property type="entry name" value="EF-HAND DOMAIN-CONTAINING PROTEIN D"/>
    <property type="match status" value="1"/>
</dbReference>
<dbReference type="Proteomes" id="UP000780801">
    <property type="component" value="Unassembled WGS sequence"/>
</dbReference>
<comment type="caution">
    <text evidence="5">The sequence shown here is derived from an EMBL/GenBank/DDBJ whole genome shotgun (WGS) entry which is preliminary data.</text>
</comment>
<dbReference type="AlphaFoldDB" id="A0A9P6FTV2"/>
<keyword evidence="1" id="KW-0479">Metal-binding</keyword>
<protein>
    <recommendedName>
        <fullName evidence="4">EF-hand domain-containing protein</fullName>
    </recommendedName>
</protein>
<dbReference type="SUPFAM" id="SSF47473">
    <property type="entry name" value="EF-hand"/>
    <property type="match status" value="1"/>
</dbReference>
<keyword evidence="3" id="KW-0106">Calcium</keyword>
<name>A0A9P6FTV2_9FUNG</name>
<evidence type="ECO:0000313" key="5">
    <source>
        <dbReference type="EMBL" id="KAF9581282.1"/>
    </source>
</evidence>
<evidence type="ECO:0000313" key="6">
    <source>
        <dbReference type="Proteomes" id="UP000780801"/>
    </source>
</evidence>
<dbReference type="InterPro" id="IPR018247">
    <property type="entry name" value="EF_Hand_1_Ca_BS"/>
</dbReference>
<feature type="domain" description="EF-hand" evidence="4">
    <location>
        <begin position="43"/>
        <end position="78"/>
    </location>
</feature>
<dbReference type="PANTHER" id="PTHR13025:SF6">
    <property type="entry name" value="EF-HAND DOMAIN-CONTAINING PROTEIN-RELATED"/>
    <property type="match status" value="1"/>
</dbReference>
<dbReference type="CDD" id="cd00051">
    <property type="entry name" value="EFh"/>
    <property type="match status" value="1"/>
</dbReference>
<evidence type="ECO:0000256" key="2">
    <source>
        <dbReference type="ARBA" id="ARBA00022737"/>
    </source>
</evidence>
<dbReference type="PROSITE" id="PS50222">
    <property type="entry name" value="EF_HAND_2"/>
    <property type="match status" value="2"/>
</dbReference>
<evidence type="ECO:0000256" key="1">
    <source>
        <dbReference type="ARBA" id="ARBA00022723"/>
    </source>
</evidence>
<dbReference type="SMART" id="SM00054">
    <property type="entry name" value="EFh"/>
    <property type="match status" value="2"/>
</dbReference>
<dbReference type="Pfam" id="PF13499">
    <property type="entry name" value="EF-hand_7"/>
    <property type="match status" value="1"/>
</dbReference>
<dbReference type="PROSITE" id="PS00018">
    <property type="entry name" value="EF_HAND_1"/>
    <property type="match status" value="2"/>
</dbReference>
<evidence type="ECO:0000256" key="3">
    <source>
        <dbReference type="ARBA" id="ARBA00022837"/>
    </source>
</evidence>
<gene>
    <name evidence="5" type="ORF">BGW38_001757</name>
</gene>
<keyword evidence="6" id="KW-1185">Reference proteome</keyword>
<feature type="domain" description="EF-hand" evidence="4">
    <location>
        <begin position="7"/>
        <end position="42"/>
    </location>
</feature>
<dbReference type="InterPro" id="IPR002048">
    <property type="entry name" value="EF_hand_dom"/>
</dbReference>
<proteinExistence type="predicted"/>
<dbReference type="GO" id="GO:0005509">
    <property type="term" value="F:calcium ion binding"/>
    <property type="evidence" value="ECO:0007669"/>
    <property type="project" value="InterPro"/>
</dbReference>
<reference evidence="5" key="1">
    <citation type="journal article" date="2020" name="Fungal Divers.">
        <title>Resolving the Mortierellaceae phylogeny through synthesis of multi-gene phylogenetics and phylogenomics.</title>
        <authorList>
            <person name="Vandepol N."/>
            <person name="Liber J."/>
            <person name="Desiro A."/>
            <person name="Na H."/>
            <person name="Kennedy M."/>
            <person name="Barry K."/>
            <person name="Grigoriev I.V."/>
            <person name="Miller A.N."/>
            <person name="O'Donnell K."/>
            <person name="Stajich J.E."/>
            <person name="Bonito G."/>
        </authorList>
    </citation>
    <scope>NUCLEOTIDE SEQUENCE</scope>
    <source>
        <strain evidence="5">KOD1015</strain>
    </source>
</reference>
<dbReference type="Gene3D" id="1.10.238.10">
    <property type="entry name" value="EF-hand"/>
    <property type="match status" value="1"/>
</dbReference>
<dbReference type="InterPro" id="IPR040365">
    <property type="entry name" value="EFHD1/2"/>
</dbReference>
<evidence type="ECO:0000259" key="4">
    <source>
        <dbReference type="PROSITE" id="PS50222"/>
    </source>
</evidence>
<organism evidence="5 6">
    <name type="scientific">Lunasporangiospora selenospora</name>
    <dbReference type="NCBI Taxonomy" id="979761"/>
    <lineage>
        <taxon>Eukaryota</taxon>
        <taxon>Fungi</taxon>
        <taxon>Fungi incertae sedis</taxon>
        <taxon>Mucoromycota</taxon>
        <taxon>Mortierellomycotina</taxon>
        <taxon>Mortierellomycetes</taxon>
        <taxon>Mortierellales</taxon>
        <taxon>Mortierellaceae</taxon>
        <taxon>Lunasporangiospora</taxon>
    </lineage>
</organism>
<dbReference type="OrthoDB" id="26525at2759"/>
<dbReference type="EMBL" id="JAABOA010001573">
    <property type="protein sequence ID" value="KAF9581282.1"/>
    <property type="molecule type" value="Genomic_DNA"/>
</dbReference>